<evidence type="ECO:0000256" key="6">
    <source>
        <dbReference type="ARBA" id="ARBA00022448"/>
    </source>
</evidence>
<evidence type="ECO:0000256" key="9">
    <source>
        <dbReference type="ARBA" id="ARBA00022692"/>
    </source>
</evidence>
<dbReference type="InterPro" id="IPR045070">
    <property type="entry name" value="MATE_MepA-like"/>
</dbReference>
<evidence type="ECO:0000256" key="5">
    <source>
        <dbReference type="ARBA" id="ARBA00022106"/>
    </source>
</evidence>
<feature type="transmembrane region" description="Helical" evidence="15">
    <location>
        <begin position="422"/>
        <end position="441"/>
    </location>
</feature>
<evidence type="ECO:0000256" key="14">
    <source>
        <dbReference type="ARBA" id="ARBA00031636"/>
    </source>
</evidence>
<feature type="transmembrane region" description="Helical" evidence="15">
    <location>
        <begin position="166"/>
        <end position="185"/>
    </location>
</feature>
<dbReference type="OrthoDB" id="9811110at2"/>
<feature type="transmembrane region" description="Helical" evidence="15">
    <location>
        <begin position="51"/>
        <end position="73"/>
    </location>
</feature>
<dbReference type="AlphaFoldDB" id="A0A1M6CK75"/>
<organism evidence="16 17">
    <name type="scientific">Clostridium cavendishii DSM 21758</name>
    <dbReference type="NCBI Taxonomy" id="1121302"/>
    <lineage>
        <taxon>Bacteria</taxon>
        <taxon>Bacillati</taxon>
        <taxon>Bacillota</taxon>
        <taxon>Clostridia</taxon>
        <taxon>Eubacteriales</taxon>
        <taxon>Clostridiaceae</taxon>
        <taxon>Clostridium</taxon>
    </lineage>
</organism>
<keyword evidence="11" id="KW-0406">Ion transport</keyword>
<protein>
    <recommendedName>
        <fullName evidence="5">Multidrug export protein MepA</fullName>
    </recommendedName>
    <alternativeName>
        <fullName evidence="14">Multidrug-efflux transporter</fullName>
    </alternativeName>
    <alternativeName>
        <fullName evidence="4">Probable multidrug resistance protein NorM</fullName>
    </alternativeName>
</protein>
<dbReference type="NCBIfam" id="TIGR00797">
    <property type="entry name" value="matE"/>
    <property type="match status" value="1"/>
</dbReference>
<evidence type="ECO:0000256" key="12">
    <source>
        <dbReference type="ARBA" id="ARBA00023136"/>
    </source>
</evidence>
<dbReference type="InterPro" id="IPR048279">
    <property type="entry name" value="MdtK-like"/>
</dbReference>
<feature type="transmembrane region" description="Helical" evidence="15">
    <location>
        <begin position="136"/>
        <end position="159"/>
    </location>
</feature>
<keyword evidence="7" id="KW-0050">Antiport</keyword>
<feature type="transmembrane region" description="Helical" evidence="15">
    <location>
        <begin position="191"/>
        <end position="213"/>
    </location>
</feature>
<feature type="transmembrane region" description="Helical" evidence="15">
    <location>
        <begin position="320"/>
        <end position="342"/>
    </location>
</feature>
<dbReference type="GO" id="GO:0042910">
    <property type="term" value="F:xenobiotic transmembrane transporter activity"/>
    <property type="evidence" value="ECO:0007669"/>
    <property type="project" value="InterPro"/>
</dbReference>
<dbReference type="GO" id="GO:0006811">
    <property type="term" value="P:monoatomic ion transport"/>
    <property type="evidence" value="ECO:0007669"/>
    <property type="project" value="UniProtKB-KW"/>
</dbReference>
<dbReference type="CDD" id="cd13143">
    <property type="entry name" value="MATE_MepA_like"/>
    <property type="match status" value="1"/>
</dbReference>
<feature type="transmembrane region" description="Helical" evidence="15">
    <location>
        <begin position="239"/>
        <end position="264"/>
    </location>
</feature>
<evidence type="ECO:0000256" key="1">
    <source>
        <dbReference type="ARBA" id="ARBA00003408"/>
    </source>
</evidence>
<keyword evidence="6" id="KW-0813">Transport</keyword>
<evidence type="ECO:0000256" key="2">
    <source>
        <dbReference type="ARBA" id="ARBA00004651"/>
    </source>
</evidence>
<dbReference type="PIRSF" id="PIRSF006603">
    <property type="entry name" value="DinF"/>
    <property type="match status" value="1"/>
</dbReference>
<keyword evidence="12 15" id="KW-0472">Membrane</keyword>
<comment type="similarity">
    <text evidence="3">Belongs to the multi antimicrobial extrusion (MATE) (TC 2.A.66.1) family. MepA subfamily.</text>
</comment>
<dbReference type="InterPro" id="IPR050222">
    <property type="entry name" value="MATE_MdtK"/>
</dbReference>
<dbReference type="Pfam" id="PF01554">
    <property type="entry name" value="MatE"/>
    <property type="match status" value="2"/>
</dbReference>
<accession>A0A1M6CK75</accession>
<feature type="transmembrane region" description="Helical" evidence="15">
    <location>
        <begin position="362"/>
        <end position="384"/>
    </location>
</feature>
<evidence type="ECO:0000256" key="11">
    <source>
        <dbReference type="ARBA" id="ARBA00023065"/>
    </source>
</evidence>
<feature type="transmembrane region" description="Helical" evidence="15">
    <location>
        <begin position="276"/>
        <end position="299"/>
    </location>
</feature>
<dbReference type="PANTHER" id="PTHR43298:SF2">
    <property type="entry name" value="FMN_FAD EXPORTER YEEO-RELATED"/>
    <property type="match status" value="1"/>
</dbReference>
<gene>
    <name evidence="16" type="ORF">SAMN02745163_00487</name>
</gene>
<evidence type="ECO:0000256" key="4">
    <source>
        <dbReference type="ARBA" id="ARBA00020268"/>
    </source>
</evidence>
<evidence type="ECO:0000256" key="13">
    <source>
        <dbReference type="ARBA" id="ARBA00023251"/>
    </source>
</evidence>
<evidence type="ECO:0000256" key="10">
    <source>
        <dbReference type="ARBA" id="ARBA00022989"/>
    </source>
</evidence>
<keyword evidence="13" id="KW-0046">Antibiotic resistance</keyword>
<name>A0A1M6CK75_9CLOT</name>
<dbReference type="Proteomes" id="UP000184310">
    <property type="component" value="Unassembled WGS sequence"/>
</dbReference>
<feature type="transmembrane region" description="Helical" evidence="15">
    <location>
        <begin position="20"/>
        <end position="45"/>
    </location>
</feature>
<proteinExistence type="inferred from homology"/>
<sequence length="492" mass="54075">MGMDSRIFTNGKISKILLKFAIPAVISLLVLELYNMVDTLFVGIYIGPDAIGALTIAFPIQRLLIAVGMLIAIGTSSLVSRNLGENNLKALKNTILNAFLITGLSLTTLSLLIYIFKNKIIYFLGASSTIFPYADNYISVILIGGIFQCLTVVLCYIMTALGNTKITLYANSLGAIINIFINYLLVAILGFGVIGAAIATVISQAIGFAFTLYKFKPIKKSFNLSFSLKSMKLSINKGILISIFIIGFSSFIIEISDAIVAVILNNLLAYNGGDEAIIIIGIVTKVSMFMFITIIGISSAMQPIVAFSFGASDKLKVREALITSIKAVSLSSVALWLILMIFSKQIIGFFLKDLTLLNDTVLAFRICISLLPSVSIYYICIYYYQAIGKAKLSFILSLYRQLIVFIPLATILTIKFGVMGALISYPIADFISCLTSIYFILKALNLNPLKYTLNLMNLFNKYRINNITFSKIESSENKELVSNKYIKDTAYT</sequence>
<dbReference type="EMBL" id="FQZB01000004">
    <property type="protein sequence ID" value="SHI61420.1"/>
    <property type="molecule type" value="Genomic_DNA"/>
</dbReference>
<keyword evidence="9 15" id="KW-0812">Transmembrane</keyword>
<dbReference type="GO" id="GO:0005886">
    <property type="term" value="C:plasma membrane"/>
    <property type="evidence" value="ECO:0007669"/>
    <property type="project" value="UniProtKB-SubCell"/>
</dbReference>
<dbReference type="InterPro" id="IPR002528">
    <property type="entry name" value="MATE_fam"/>
</dbReference>
<evidence type="ECO:0000313" key="17">
    <source>
        <dbReference type="Proteomes" id="UP000184310"/>
    </source>
</evidence>
<evidence type="ECO:0000256" key="8">
    <source>
        <dbReference type="ARBA" id="ARBA00022475"/>
    </source>
</evidence>
<keyword evidence="8" id="KW-1003">Cell membrane</keyword>
<comment type="function">
    <text evidence="1">Multidrug efflux pump.</text>
</comment>
<keyword evidence="10 15" id="KW-1133">Transmembrane helix</keyword>
<feature type="transmembrane region" description="Helical" evidence="15">
    <location>
        <begin position="94"/>
        <end position="116"/>
    </location>
</feature>
<evidence type="ECO:0000256" key="3">
    <source>
        <dbReference type="ARBA" id="ARBA00008417"/>
    </source>
</evidence>
<evidence type="ECO:0000313" key="16">
    <source>
        <dbReference type="EMBL" id="SHI61420.1"/>
    </source>
</evidence>
<dbReference type="GO" id="GO:0046677">
    <property type="term" value="P:response to antibiotic"/>
    <property type="evidence" value="ECO:0007669"/>
    <property type="project" value="UniProtKB-KW"/>
</dbReference>
<dbReference type="STRING" id="1121302.SAMN02745163_00487"/>
<evidence type="ECO:0000256" key="15">
    <source>
        <dbReference type="SAM" id="Phobius"/>
    </source>
</evidence>
<dbReference type="PANTHER" id="PTHR43298">
    <property type="entry name" value="MULTIDRUG RESISTANCE PROTEIN NORM-RELATED"/>
    <property type="match status" value="1"/>
</dbReference>
<dbReference type="RefSeq" id="WP_072984942.1">
    <property type="nucleotide sequence ID" value="NZ_FQZB01000004.1"/>
</dbReference>
<reference evidence="16 17" key="1">
    <citation type="submission" date="2016-11" db="EMBL/GenBank/DDBJ databases">
        <authorList>
            <person name="Jaros S."/>
            <person name="Januszkiewicz K."/>
            <person name="Wedrychowicz H."/>
        </authorList>
    </citation>
    <scope>NUCLEOTIDE SEQUENCE [LARGE SCALE GENOMIC DNA]</scope>
    <source>
        <strain evidence="16 17">DSM 21758</strain>
    </source>
</reference>
<feature type="transmembrane region" description="Helical" evidence="15">
    <location>
        <begin position="396"/>
        <end position="416"/>
    </location>
</feature>
<keyword evidence="17" id="KW-1185">Reference proteome</keyword>
<dbReference type="GO" id="GO:0015297">
    <property type="term" value="F:antiporter activity"/>
    <property type="evidence" value="ECO:0007669"/>
    <property type="project" value="UniProtKB-KW"/>
</dbReference>
<comment type="subcellular location">
    <subcellularLocation>
        <location evidence="2">Cell membrane</location>
        <topology evidence="2">Multi-pass membrane protein</topology>
    </subcellularLocation>
</comment>
<evidence type="ECO:0000256" key="7">
    <source>
        <dbReference type="ARBA" id="ARBA00022449"/>
    </source>
</evidence>